<evidence type="ECO:0000313" key="3">
    <source>
        <dbReference type="EMBL" id="RGS44868.1"/>
    </source>
</evidence>
<accession>A0A412IXT8</accession>
<evidence type="ECO:0000313" key="4">
    <source>
        <dbReference type="Proteomes" id="UP000285274"/>
    </source>
</evidence>
<dbReference type="Proteomes" id="UP000285274">
    <property type="component" value="Unassembled WGS sequence"/>
</dbReference>
<evidence type="ECO:0000256" key="1">
    <source>
        <dbReference type="ARBA" id="ARBA00022737"/>
    </source>
</evidence>
<dbReference type="Gene3D" id="2.10.270.10">
    <property type="entry name" value="Cholin Binding"/>
    <property type="match status" value="9"/>
</dbReference>
<gene>
    <name evidence="3" type="ORF">DWX92_09690</name>
</gene>
<dbReference type="PROSITE" id="PS51170">
    <property type="entry name" value="CW"/>
    <property type="match status" value="2"/>
</dbReference>
<dbReference type="Gene3D" id="2.10.270.20">
    <property type="match status" value="1"/>
</dbReference>
<dbReference type="Pfam" id="PF01473">
    <property type="entry name" value="Choline_bind_1"/>
    <property type="match status" value="6"/>
</dbReference>
<dbReference type="SUPFAM" id="SSF69360">
    <property type="entry name" value="Cell wall binding repeat"/>
    <property type="match status" value="5"/>
</dbReference>
<evidence type="ECO:0000256" key="2">
    <source>
        <dbReference type="PROSITE-ProRule" id="PRU00591"/>
    </source>
</evidence>
<sequence length="989" mass="112563">MYYVDADGKMVTNRWIDNSSYVGADGKKTVNTWEQVNGKYKYKLGDGTYATQRLILDKGKYYAVDYDGYMVTDDTAYVSNYNAIGDSVFGTVHAGKDGVLVKGWYTNSSKTTYYFGDNYFAYGTGLYTIEGKQYYFQYESLVKSRSFVYDGKVYSSDANGVVTLTDTTGQTKWVQLNGAWYYLKDGVALTNTLEEIDGSYYYFNNEGIMLSSQTFEYDNHKYYVDSNGVVAMKKNTWAQTDNGQTIYYKEDGGLVYDTTFTIDNKLYKFSYEGYLERGTVSVYDRDGTKYYLTDESGVINQTAGWKEYRFHWYYAKEDGALYTNELTIIGGKSYYFNYSGEMVVNSAQYVGDGLYYFDTNGELVDSVDSFTGTKEFHGLIYLNKDGDRYYTGEYGGRYYSGGVLQQSCIVEDKYYIDFNGKIAKGWIKDGNTYYYGDPTTGVLAKNKWLQINGTWYYFNYFTMATGYCYADDGLYQFSESGAMIGKAKPDTWYRDSYTNLWKYIQSDGTVFDGPKLVVNGTTYYFAMLGKGGAMGFDGLAENCVWYDNETGILYWTNATGTGFDTKDGWKKSADGELGYVENGKVVTGFKMIDGKGYYFWNNGYLAKGVTNYKGKAYVIDENGNLVDYQEGWNTLGNESFYIKNGVALMDTFVDGNFIGGNGLTYTGIYYGSNSNNVALVHGKLAKNQWIESNNSKCYVDEKGHMLRNQWIDNHYVDRYGYMVKDTWIGDRYVDANGEYKPNGSTSQETKAEWKQTNGKWWYQHKDGTYTKNDFETISGQTYYFDGNGYMVTGWKEINNKLYFFYASGVMAKNVWQGAYYLGSDGVMLTNAFTPDGYYVGSDGVYVRNQKITVDGTTYYLNADGKVAKNQWSGDYYLDGNGNVVKNKWIGNYWCGEDGKYVKSSWVDNHKYYVGSNGIYVTNQWVGDYYLNGAGLVTKNAWVGSYWCGEDGKYVKSSWVDNNKYYVGSNGIYVTNQWVGDYYLNGAGLV</sequence>
<name>A0A412IXT8_9FIRM</name>
<protein>
    <recommendedName>
        <fullName evidence="5">N-acetylmuramoyl-L-alanine amidase family protein</fullName>
    </recommendedName>
</protein>
<dbReference type="Pfam" id="PF19085">
    <property type="entry name" value="Choline_bind_2"/>
    <property type="match status" value="5"/>
</dbReference>
<dbReference type="EMBL" id="QRVM01000052">
    <property type="protein sequence ID" value="RGS44868.1"/>
    <property type="molecule type" value="Genomic_DNA"/>
</dbReference>
<dbReference type="InterPro" id="IPR018337">
    <property type="entry name" value="Cell_wall/Cho-bd_repeat"/>
</dbReference>
<evidence type="ECO:0008006" key="5">
    <source>
        <dbReference type="Google" id="ProtNLM"/>
    </source>
</evidence>
<organism evidence="3 4">
    <name type="scientific">Holdemanella biformis</name>
    <dbReference type="NCBI Taxonomy" id="1735"/>
    <lineage>
        <taxon>Bacteria</taxon>
        <taxon>Bacillati</taxon>
        <taxon>Bacillota</taxon>
        <taxon>Erysipelotrichia</taxon>
        <taxon>Erysipelotrichales</taxon>
        <taxon>Erysipelotrichaceae</taxon>
        <taxon>Holdemanella</taxon>
    </lineage>
</organism>
<reference evidence="3 4" key="1">
    <citation type="submission" date="2018-08" db="EMBL/GenBank/DDBJ databases">
        <title>A genome reference for cultivated species of the human gut microbiota.</title>
        <authorList>
            <person name="Zou Y."/>
            <person name="Xue W."/>
            <person name="Luo G."/>
        </authorList>
    </citation>
    <scope>NUCLEOTIDE SEQUENCE [LARGE SCALE GENOMIC DNA]</scope>
    <source>
        <strain evidence="3 4">AF22-10AC</strain>
    </source>
</reference>
<dbReference type="RefSeq" id="WP_118320463.1">
    <property type="nucleotide sequence ID" value="NZ_QRVM01000052.1"/>
</dbReference>
<proteinExistence type="predicted"/>
<comment type="caution">
    <text evidence="3">The sequence shown here is derived from an EMBL/GenBank/DDBJ whole genome shotgun (WGS) entry which is preliminary data.</text>
</comment>
<keyword evidence="1" id="KW-0677">Repeat</keyword>
<feature type="repeat" description="Cell wall-binding" evidence="2">
    <location>
        <begin position="791"/>
        <end position="810"/>
    </location>
</feature>
<dbReference type="AlphaFoldDB" id="A0A412IXT8"/>
<feature type="repeat" description="Cell wall-binding" evidence="2">
    <location>
        <begin position="771"/>
        <end position="790"/>
    </location>
</feature>